<dbReference type="Proteomes" id="UP000180043">
    <property type="component" value="Unassembled WGS sequence"/>
</dbReference>
<evidence type="ECO:0000256" key="1">
    <source>
        <dbReference type="ARBA" id="ARBA00022723"/>
    </source>
</evidence>
<dbReference type="PROSITE" id="PS51819">
    <property type="entry name" value="VOC"/>
    <property type="match status" value="1"/>
</dbReference>
<dbReference type="InterPro" id="IPR029068">
    <property type="entry name" value="Glyas_Bleomycin-R_OHBP_Dase"/>
</dbReference>
<dbReference type="InterPro" id="IPR037523">
    <property type="entry name" value="VOC_core"/>
</dbReference>
<comment type="caution">
    <text evidence="3">The sequence shown here is derived from an EMBL/GenBank/DDBJ whole genome shotgun (WGS) entry which is preliminary data.</text>
</comment>
<dbReference type="GeneID" id="31678587"/>
<proteinExistence type="predicted"/>
<sequence>MSVNHVGITVPDIAAGIDWYREVFGFECIMGPRTLEPGPAGELPPGLDSRFGQARMAGLQTGNGVGIELFEFIDPVTDPRSDVPVEYTRRGTWHLCLTVPDVEKQTHAVAAAGGQVITPPRPVVAGRPWSMSYLTDPWGTVIELMSHDYTEIFTNWPTETGAHP</sequence>
<feature type="domain" description="VOC" evidence="2">
    <location>
        <begin position="2"/>
        <end position="147"/>
    </location>
</feature>
<dbReference type="EMBL" id="MLIQ01000011">
    <property type="protein sequence ID" value="OHU60324.1"/>
    <property type="molecule type" value="Genomic_DNA"/>
</dbReference>
<gene>
    <name evidence="3" type="ORF">BKG82_07665</name>
</gene>
<accession>A0A0E3TQD9</accession>
<reference evidence="3 4" key="1">
    <citation type="submission" date="2016-10" db="EMBL/GenBank/DDBJ databases">
        <title>Evaluation of Human, Veterinary and Environmental Mycobacterium chelonae Isolates by Core Genome Phylogenomic Analysis, Targeted Gene Comparison, and Anti-microbial Susceptibility Patterns: A Tale of Mistaken Identities.</title>
        <authorList>
            <person name="Fogelson S.B."/>
            <person name="Camus A.C."/>
            <person name="Lorenz W."/>
            <person name="Vasireddy R."/>
            <person name="Vasireddy S."/>
            <person name="Smith T."/>
            <person name="Brown-Elliott B.A."/>
            <person name="Wallace R.J.Jr."/>
            <person name="Hasan N.A."/>
            <person name="Reischl U."/>
            <person name="Sanchez S."/>
        </authorList>
    </citation>
    <scope>NUCLEOTIDE SEQUENCE [LARGE SCALE GENOMIC DNA]</scope>
    <source>
        <strain evidence="3 4">15515</strain>
    </source>
</reference>
<protein>
    <submittedName>
        <fullName evidence="3">Glyoxalase</fullName>
    </submittedName>
</protein>
<dbReference type="HOGENOM" id="CLU_046006_7_0_11"/>
<dbReference type="Gene3D" id="3.10.180.10">
    <property type="entry name" value="2,3-Dihydroxybiphenyl 1,2-Dioxygenase, domain 1"/>
    <property type="match status" value="1"/>
</dbReference>
<dbReference type="GO" id="GO:0004493">
    <property type="term" value="F:methylmalonyl-CoA epimerase activity"/>
    <property type="evidence" value="ECO:0007669"/>
    <property type="project" value="TreeGrafter"/>
</dbReference>
<evidence type="ECO:0000313" key="3">
    <source>
        <dbReference type="EMBL" id="OHU60324.1"/>
    </source>
</evidence>
<dbReference type="GO" id="GO:0046491">
    <property type="term" value="P:L-methylmalonyl-CoA metabolic process"/>
    <property type="evidence" value="ECO:0007669"/>
    <property type="project" value="TreeGrafter"/>
</dbReference>
<dbReference type="InterPro" id="IPR004360">
    <property type="entry name" value="Glyas_Fos-R_dOase_dom"/>
</dbReference>
<dbReference type="CDD" id="cd16361">
    <property type="entry name" value="VOC_ShValD_like"/>
    <property type="match status" value="1"/>
</dbReference>
<keyword evidence="1" id="KW-0479">Metal-binding</keyword>
<evidence type="ECO:0000313" key="4">
    <source>
        <dbReference type="Proteomes" id="UP000180043"/>
    </source>
</evidence>
<organism evidence="3 4">
    <name type="scientific">Mycobacteroides chelonae</name>
    <name type="common">Mycobacterium chelonae</name>
    <dbReference type="NCBI Taxonomy" id="1774"/>
    <lineage>
        <taxon>Bacteria</taxon>
        <taxon>Bacillati</taxon>
        <taxon>Actinomycetota</taxon>
        <taxon>Actinomycetes</taxon>
        <taxon>Mycobacteriales</taxon>
        <taxon>Mycobacteriaceae</taxon>
        <taxon>Mycobacteroides</taxon>
    </lineage>
</organism>
<dbReference type="AlphaFoldDB" id="A0A0E3TQD9"/>
<dbReference type="PANTHER" id="PTHR43048:SF6">
    <property type="entry name" value="BLR8189 PROTEIN"/>
    <property type="match status" value="1"/>
</dbReference>
<dbReference type="SUPFAM" id="SSF54593">
    <property type="entry name" value="Glyoxalase/Bleomycin resistance protein/Dihydroxybiphenyl dioxygenase"/>
    <property type="match status" value="1"/>
</dbReference>
<dbReference type="OrthoDB" id="2613830at2"/>
<dbReference type="PATRIC" id="fig|1774.35.peg.963"/>
<dbReference type="RefSeq" id="WP_046252719.1">
    <property type="nucleotide sequence ID" value="NZ_CP010946.1"/>
</dbReference>
<name>A0A0E3TQD9_MYCCH</name>
<dbReference type="PANTHER" id="PTHR43048">
    <property type="entry name" value="METHYLMALONYL-COA EPIMERASE"/>
    <property type="match status" value="1"/>
</dbReference>
<evidence type="ECO:0000259" key="2">
    <source>
        <dbReference type="PROSITE" id="PS51819"/>
    </source>
</evidence>
<dbReference type="Pfam" id="PF00903">
    <property type="entry name" value="Glyoxalase"/>
    <property type="match status" value="1"/>
</dbReference>
<dbReference type="GO" id="GO:0046872">
    <property type="term" value="F:metal ion binding"/>
    <property type="evidence" value="ECO:0007669"/>
    <property type="project" value="UniProtKB-KW"/>
</dbReference>
<dbReference type="InterPro" id="IPR051785">
    <property type="entry name" value="MMCE/EMCE_epimerase"/>
</dbReference>